<dbReference type="InterPro" id="IPR002123">
    <property type="entry name" value="Plipid/glycerol_acylTrfase"/>
</dbReference>
<reference evidence="2 3" key="1">
    <citation type="submission" date="2024-01" db="EMBL/GenBank/DDBJ databases">
        <title>Pedobacter sp. nov., isolated from oil-contaminated soil.</title>
        <authorList>
            <person name="Le N.T.T."/>
        </authorList>
    </citation>
    <scope>NUCLEOTIDE SEQUENCE [LARGE SCALE GENOMIC DNA]</scope>
    <source>
        <strain evidence="2 3">VNH31</strain>
    </source>
</reference>
<keyword evidence="2" id="KW-0808">Transferase</keyword>
<keyword evidence="3" id="KW-1185">Reference proteome</keyword>
<accession>A0ABU7H2M3</accession>
<evidence type="ECO:0000259" key="1">
    <source>
        <dbReference type="Pfam" id="PF01553"/>
    </source>
</evidence>
<keyword evidence="2" id="KW-0012">Acyltransferase</keyword>
<dbReference type="Pfam" id="PF01553">
    <property type="entry name" value="Acyltransferase"/>
    <property type="match status" value="1"/>
</dbReference>
<dbReference type="SUPFAM" id="SSF69593">
    <property type="entry name" value="Glycerol-3-phosphate (1)-acyltransferase"/>
    <property type="match status" value="1"/>
</dbReference>
<comment type="caution">
    <text evidence="2">The sequence shown here is derived from an EMBL/GenBank/DDBJ whole genome shotgun (WGS) entry which is preliminary data.</text>
</comment>
<feature type="domain" description="Phospholipid/glycerol acyltransferase" evidence="1">
    <location>
        <begin position="37"/>
        <end position="134"/>
    </location>
</feature>
<dbReference type="EMBL" id="JAZDQU010000002">
    <property type="protein sequence ID" value="MEE1885317.1"/>
    <property type="molecule type" value="Genomic_DNA"/>
</dbReference>
<gene>
    <name evidence="2" type="ORF">VRU49_07780</name>
</gene>
<dbReference type="RefSeq" id="WP_330146216.1">
    <property type="nucleotide sequence ID" value="NZ_JAZDQU010000002.1"/>
</dbReference>
<evidence type="ECO:0000313" key="2">
    <source>
        <dbReference type="EMBL" id="MEE1885317.1"/>
    </source>
</evidence>
<evidence type="ECO:0000313" key="3">
    <source>
        <dbReference type="Proteomes" id="UP001337681"/>
    </source>
</evidence>
<dbReference type="GO" id="GO:0016746">
    <property type="term" value="F:acyltransferase activity"/>
    <property type="evidence" value="ECO:0007669"/>
    <property type="project" value="UniProtKB-KW"/>
</dbReference>
<dbReference type="Proteomes" id="UP001337681">
    <property type="component" value="Unassembled WGS sequence"/>
</dbReference>
<sequence>MIIKPKLLPLPIIKLIYSVVSWYLNRRFNKLTIHPIKLNTNHSYLLMCNHFSFLDGMLAFHLCRKSGLMNADFKGLYFMILKKQMQMKPWLKYLGGFSVDPGKGTIGRSLNYASEILSTPGNVLLMFPQGNLESIHVRNIEIKEGINTIVPNINGNCQIIWCSTIIEFFESLQPSAHFNLLDCGTNKEFDFEKISQNINSFHKEALKKNIRFTKE</sequence>
<name>A0ABU7H2M3_9SPHI</name>
<proteinExistence type="predicted"/>
<protein>
    <submittedName>
        <fullName evidence="2">1-acyl-sn-glycerol-3-phosphate acyltransferase</fullName>
    </submittedName>
</protein>
<organism evidence="2 3">
    <name type="scientific">Pedobacter flavus</name>
    <dbReference type="NCBI Taxonomy" id="3113906"/>
    <lineage>
        <taxon>Bacteria</taxon>
        <taxon>Pseudomonadati</taxon>
        <taxon>Bacteroidota</taxon>
        <taxon>Sphingobacteriia</taxon>
        <taxon>Sphingobacteriales</taxon>
        <taxon>Sphingobacteriaceae</taxon>
        <taxon>Pedobacter</taxon>
    </lineage>
</organism>